<dbReference type="GO" id="GO:0032259">
    <property type="term" value="P:methylation"/>
    <property type="evidence" value="ECO:0007669"/>
    <property type="project" value="UniProtKB-KW"/>
</dbReference>
<organism evidence="10 11">
    <name type="scientific">Halovenus rubra</name>
    <dbReference type="NCBI Taxonomy" id="869890"/>
    <lineage>
        <taxon>Archaea</taxon>
        <taxon>Methanobacteriati</taxon>
        <taxon>Methanobacteriota</taxon>
        <taxon>Stenosarchaea group</taxon>
        <taxon>Halobacteria</taxon>
        <taxon>Halobacteriales</taxon>
        <taxon>Haloarculaceae</taxon>
        <taxon>Halovenus</taxon>
    </lineage>
</organism>
<gene>
    <name evidence="5 10" type="primary">cheB</name>
    <name evidence="10" type="ORF">ACFQJ7_13970</name>
</gene>
<dbReference type="Pfam" id="PF01339">
    <property type="entry name" value="CheB_methylest"/>
    <property type="match status" value="1"/>
</dbReference>
<comment type="PTM">
    <text evidence="5">Phosphorylated by CheA. Phosphorylation of the N-terminal regulatory domain activates the methylesterase activity.</text>
</comment>
<dbReference type="GO" id="GO:0006935">
    <property type="term" value="P:chemotaxis"/>
    <property type="evidence" value="ECO:0007669"/>
    <property type="project" value="UniProtKB-UniRule"/>
</dbReference>
<feature type="active site" evidence="5 6">
    <location>
        <position position="293"/>
    </location>
</feature>
<dbReference type="GO" id="GO:0005737">
    <property type="term" value="C:cytoplasm"/>
    <property type="evidence" value="ECO:0007669"/>
    <property type="project" value="UniProtKB-SubCell"/>
</dbReference>
<dbReference type="CDD" id="cd16432">
    <property type="entry name" value="CheB_Rec"/>
    <property type="match status" value="1"/>
</dbReference>
<evidence type="ECO:0000259" key="9">
    <source>
        <dbReference type="PROSITE" id="PS50122"/>
    </source>
</evidence>
<dbReference type="HAMAP" id="MF_00099">
    <property type="entry name" value="CheB_chemtxs"/>
    <property type="match status" value="1"/>
</dbReference>
<feature type="domain" description="Response regulatory" evidence="8">
    <location>
        <begin position="9"/>
        <end position="125"/>
    </location>
</feature>
<comment type="domain">
    <text evidence="5">Contains a C-terminal catalytic domain, and an N-terminal region which modulates catalytic activity.</text>
</comment>
<keyword evidence="1 5" id="KW-0963">Cytoplasm</keyword>
<comment type="caution">
    <text evidence="10">The sequence shown here is derived from an EMBL/GenBank/DDBJ whole genome shotgun (WGS) entry which is preliminary data.</text>
</comment>
<dbReference type="InterPro" id="IPR011006">
    <property type="entry name" value="CheY-like_superfamily"/>
</dbReference>
<dbReference type="AlphaFoldDB" id="A0ABD5X7B3"/>
<dbReference type="EMBL" id="JBHSZQ010000049">
    <property type="protein sequence ID" value="MFC7127115.1"/>
    <property type="molecule type" value="Genomic_DNA"/>
</dbReference>
<dbReference type="PROSITE" id="PS50122">
    <property type="entry name" value="CHEB"/>
    <property type="match status" value="1"/>
</dbReference>
<dbReference type="InterPro" id="IPR001789">
    <property type="entry name" value="Sig_transdc_resp-reg_receiver"/>
</dbReference>
<reference evidence="10 11" key="1">
    <citation type="journal article" date="2014" name="Int. J. Syst. Evol. Microbiol.">
        <title>Complete genome sequence of Corynebacterium casei LMG S-19264T (=DSM 44701T), isolated from a smear-ripened cheese.</title>
        <authorList>
            <consortium name="US DOE Joint Genome Institute (JGI-PGF)"/>
            <person name="Walter F."/>
            <person name="Albersmeier A."/>
            <person name="Kalinowski J."/>
            <person name="Ruckert C."/>
        </authorList>
    </citation>
    <scope>NUCLEOTIDE SEQUENCE [LARGE SCALE GENOMIC DNA]</scope>
    <source>
        <strain evidence="10 11">CGMCC 4.7215</strain>
    </source>
</reference>
<dbReference type="PANTHER" id="PTHR42872:SF6">
    <property type="entry name" value="PROTEIN-GLUTAMATE METHYLESTERASE_PROTEIN-GLUTAMINE GLUTAMINASE"/>
    <property type="match status" value="1"/>
</dbReference>
<name>A0ABD5X7B3_9EURY</name>
<dbReference type="GO" id="GO:0050568">
    <property type="term" value="F:protein-glutamine glutaminase activity"/>
    <property type="evidence" value="ECO:0007669"/>
    <property type="project" value="UniProtKB-UniRule"/>
</dbReference>
<evidence type="ECO:0000256" key="6">
    <source>
        <dbReference type="PROSITE-ProRule" id="PRU00050"/>
    </source>
</evidence>
<dbReference type="SUPFAM" id="SSF52738">
    <property type="entry name" value="Methylesterase CheB, C-terminal domain"/>
    <property type="match status" value="1"/>
</dbReference>
<dbReference type="CDD" id="cd17541">
    <property type="entry name" value="REC_CheB-like"/>
    <property type="match status" value="1"/>
</dbReference>
<dbReference type="PROSITE" id="PS50110">
    <property type="entry name" value="RESPONSE_REGULATORY"/>
    <property type="match status" value="1"/>
</dbReference>
<feature type="active site" evidence="5 6">
    <location>
        <position position="196"/>
    </location>
</feature>
<feature type="domain" description="CheB-type methylesterase" evidence="9">
    <location>
        <begin position="157"/>
        <end position="351"/>
    </location>
</feature>
<dbReference type="Gene3D" id="3.40.50.2300">
    <property type="match status" value="1"/>
</dbReference>
<evidence type="ECO:0000256" key="3">
    <source>
        <dbReference type="ARBA" id="ARBA00022801"/>
    </source>
</evidence>
<protein>
    <recommendedName>
        <fullName evidence="5">Protein-glutamate methylesterase/protein-glutamine glutaminase</fullName>
        <ecNumber evidence="5">3.1.1.61</ecNumber>
        <ecNumber evidence="5">3.5.1.44</ecNumber>
    </recommendedName>
</protein>
<keyword evidence="10" id="KW-0808">Transferase</keyword>
<dbReference type="EC" id="3.1.1.61" evidence="5"/>
<evidence type="ECO:0000256" key="2">
    <source>
        <dbReference type="ARBA" id="ARBA00022500"/>
    </source>
</evidence>
<dbReference type="PIRSF" id="PIRSF000876">
    <property type="entry name" value="RR_chemtxs_CheB"/>
    <property type="match status" value="1"/>
</dbReference>
<comment type="function">
    <text evidence="5">Involved in chemotaxis. Part of a chemotaxis signal transduction system that modulates chemotaxis in response to various stimuli. Catalyzes the demethylation of specific methylglutamate residues introduced into the chemoreceptors (methyl-accepting chemotaxis proteins or MCP) by CheR. Also mediates the irreversible deamidation of specific glutamine residues to glutamic acid.</text>
</comment>
<dbReference type="GO" id="GO:0000160">
    <property type="term" value="P:phosphorelay signal transduction system"/>
    <property type="evidence" value="ECO:0007669"/>
    <property type="project" value="UniProtKB-UniRule"/>
</dbReference>
<evidence type="ECO:0000256" key="7">
    <source>
        <dbReference type="PROSITE-ProRule" id="PRU00169"/>
    </source>
</evidence>
<keyword evidence="10" id="KW-0489">Methyltransferase</keyword>
<dbReference type="SMART" id="SM00448">
    <property type="entry name" value="REC"/>
    <property type="match status" value="1"/>
</dbReference>
<sequence>MHDGEDVVEAVVVDDSQFMRVQITKVLEEGGITVVDDARNGTDAIETVETHNPDVVTMDVKMPGMDGIEAVKRIMATHPTPILMLSRYTEEGAETTFEALDAGAVDFFMKPGGEVSTSLLRSAEDLVDSVRLVAQADVSAIPSTSTETATATPEPLHSTSPATVVLAASTGGPPEVQSILSALPETFDARVFVIQHMPDEFTARFAQRLDTLSELAVQEATHRGSVKPGEAVVSKGGYHLVPRNDNGTAISYDLTQSEPVHNVRPAADVTLESAAAVCQHPLVVVVLTGMGSDGAVGVEHVADAGGTVIVQKPATASIATMPEHAIETGCVDDICPPQAIPERIIETLRDS</sequence>
<evidence type="ECO:0000256" key="4">
    <source>
        <dbReference type="ARBA" id="ARBA00048267"/>
    </source>
</evidence>
<feature type="modified residue" description="4-aspartylphosphate" evidence="5 7">
    <location>
        <position position="59"/>
    </location>
</feature>
<comment type="catalytic activity">
    <reaction evidence="4 5">
        <text>[protein]-L-glutamate 5-O-methyl ester + H2O = L-glutamyl-[protein] + methanol + H(+)</text>
        <dbReference type="Rhea" id="RHEA:23236"/>
        <dbReference type="Rhea" id="RHEA-COMP:10208"/>
        <dbReference type="Rhea" id="RHEA-COMP:10311"/>
        <dbReference type="ChEBI" id="CHEBI:15377"/>
        <dbReference type="ChEBI" id="CHEBI:15378"/>
        <dbReference type="ChEBI" id="CHEBI:17790"/>
        <dbReference type="ChEBI" id="CHEBI:29973"/>
        <dbReference type="ChEBI" id="CHEBI:82795"/>
        <dbReference type="EC" id="3.1.1.61"/>
    </reaction>
</comment>
<dbReference type="GO" id="GO:0008984">
    <property type="term" value="F:protein-glutamate methylesterase activity"/>
    <property type="evidence" value="ECO:0007669"/>
    <property type="project" value="UniProtKB-UniRule"/>
</dbReference>
<comment type="similarity">
    <text evidence="5">Belongs to the CheB family.</text>
</comment>
<dbReference type="Proteomes" id="UP001596414">
    <property type="component" value="Unassembled WGS sequence"/>
</dbReference>
<feature type="active site" evidence="5 6">
    <location>
        <position position="169"/>
    </location>
</feature>
<keyword evidence="5 7" id="KW-0597">Phosphoprotein</keyword>
<proteinExistence type="inferred from homology"/>
<dbReference type="GO" id="GO:0008168">
    <property type="term" value="F:methyltransferase activity"/>
    <property type="evidence" value="ECO:0007669"/>
    <property type="project" value="UniProtKB-KW"/>
</dbReference>
<dbReference type="InterPro" id="IPR035909">
    <property type="entry name" value="CheB_C"/>
</dbReference>
<evidence type="ECO:0000259" key="8">
    <source>
        <dbReference type="PROSITE" id="PS50110"/>
    </source>
</evidence>
<accession>A0ABD5X7B3</accession>
<dbReference type="Pfam" id="PF00072">
    <property type="entry name" value="Response_reg"/>
    <property type="match status" value="1"/>
</dbReference>
<dbReference type="InterPro" id="IPR008248">
    <property type="entry name" value="CheB-like"/>
</dbReference>
<evidence type="ECO:0000256" key="5">
    <source>
        <dbReference type="HAMAP-Rule" id="MF_00099"/>
    </source>
</evidence>
<dbReference type="SUPFAM" id="SSF52172">
    <property type="entry name" value="CheY-like"/>
    <property type="match status" value="1"/>
</dbReference>
<evidence type="ECO:0000313" key="11">
    <source>
        <dbReference type="Proteomes" id="UP001596414"/>
    </source>
</evidence>
<dbReference type="NCBIfam" id="NF001965">
    <property type="entry name" value="PRK00742.1"/>
    <property type="match status" value="1"/>
</dbReference>
<dbReference type="EC" id="3.5.1.44" evidence="5"/>
<dbReference type="PANTHER" id="PTHR42872">
    <property type="entry name" value="PROTEIN-GLUTAMATE METHYLESTERASE/PROTEIN-GLUTAMINE GLUTAMINASE"/>
    <property type="match status" value="1"/>
</dbReference>
<dbReference type="InterPro" id="IPR000673">
    <property type="entry name" value="Sig_transdc_resp-reg_Me-estase"/>
</dbReference>
<comment type="catalytic activity">
    <reaction evidence="5">
        <text>L-glutaminyl-[protein] + H2O = L-glutamyl-[protein] + NH4(+)</text>
        <dbReference type="Rhea" id="RHEA:16441"/>
        <dbReference type="Rhea" id="RHEA-COMP:10207"/>
        <dbReference type="Rhea" id="RHEA-COMP:10208"/>
        <dbReference type="ChEBI" id="CHEBI:15377"/>
        <dbReference type="ChEBI" id="CHEBI:28938"/>
        <dbReference type="ChEBI" id="CHEBI:29973"/>
        <dbReference type="ChEBI" id="CHEBI:30011"/>
        <dbReference type="EC" id="3.5.1.44"/>
    </reaction>
</comment>
<dbReference type="RefSeq" id="WP_267636751.1">
    <property type="nucleotide sequence ID" value="NZ_JAODIY010000005.1"/>
</dbReference>
<comment type="subcellular location">
    <subcellularLocation>
        <location evidence="5">Cytoplasm</location>
    </subcellularLocation>
</comment>
<dbReference type="Gene3D" id="3.40.50.180">
    <property type="entry name" value="Methylesterase CheB, C-terminal domain"/>
    <property type="match status" value="1"/>
</dbReference>
<evidence type="ECO:0000313" key="10">
    <source>
        <dbReference type="EMBL" id="MFC7127115.1"/>
    </source>
</evidence>
<evidence type="ECO:0000256" key="1">
    <source>
        <dbReference type="ARBA" id="ARBA00022490"/>
    </source>
</evidence>
<keyword evidence="3 5" id="KW-0378">Hydrolase</keyword>
<keyword evidence="2 5" id="KW-0145">Chemotaxis</keyword>